<comment type="caution">
    <text evidence="10">The sequence shown here is derived from an EMBL/GenBank/DDBJ whole genome shotgun (WGS) entry which is preliminary data.</text>
</comment>
<dbReference type="EMBL" id="CAJNBH010000014">
    <property type="protein sequence ID" value="CAE6787748.1"/>
    <property type="molecule type" value="Genomic_DNA"/>
</dbReference>
<keyword evidence="4" id="KW-1003">Cell membrane</keyword>
<feature type="transmembrane region" description="Helical" evidence="8">
    <location>
        <begin position="62"/>
        <end position="83"/>
    </location>
</feature>
<sequence length="252" mass="27386">MALADVSEIVNSLPALLAGLAVTFKITATAIVFGIGWGAVLAVMRLSPLKPFEWFAHGYVTLLRSIPLVMVLLWFFLIVPSVIQGIFNVSPKTDIRLVSAMVAFALFEAAYYSEIIRAGIQAVSRGQLSAASALGMSYLTAMRLIILPQALRATVPLLLTQAIVLFQDTSLVYVIGLDDFFRTANNIADRDSTTVEMLLFAGAVYFLISILASAGVKALQTSKLRGAGRRNREVAQQFRRIQQLSATSKSKL</sequence>
<feature type="transmembrane region" description="Helical" evidence="8">
    <location>
        <begin position="95"/>
        <end position="113"/>
    </location>
</feature>
<evidence type="ECO:0000256" key="6">
    <source>
        <dbReference type="ARBA" id="ARBA00022989"/>
    </source>
</evidence>
<dbReference type="Pfam" id="PF00528">
    <property type="entry name" value="BPD_transp_1"/>
    <property type="match status" value="1"/>
</dbReference>
<comment type="subcellular location">
    <subcellularLocation>
        <location evidence="1">Cell inner membrane</location>
        <topology evidence="1">Multi-pass membrane protein</topology>
    </subcellularLocation>
    <subcellularLocation>
        <location evidence="8">Cell membrane</location>
        <topology evidence="8">Multi-pass membrane protein</topology>
    </subcellularLocation>
</comment>
<evidence type="ECO:0000256" key="7">
    <source>
        <dbReference type="ARBA" id="ARBA00023136"/>
    </source>
</evidence>
<evidence type="ECO:0000256" key="3">
    <source>
        <dbReference type="ARBA" id="ARBA00022448"/>
    </source>
</evidence>
<feature type="transmembrane region" description="Helical" evidence="8">
    <location>
        <begin position="12"/>
        <end position="42"/>
    </location>
</feature>
<dbReference type="InterPro" id="IPR010065">
    <property type="entry name" value="AA_ABC_transptr_permease_3TM"/>
</dbReference>
<evidence type="ECO:0000256" key="5">
    <source>
        <dbReference type="ARBA" id="ARBA00022692"/>
    </source>
</evidence>
<evidence type="ECO:0000259" key="9">
    <source>
        <dbReference type="PROSITE" id="PS50928"/>
    </source>
</evidence>
<evidence type="ECO:0000313" key="11">
    <source>
        <dbReference type="Proteomes" id="UP000673821"/>
    </source>
</evidence>
<proteinExistence type="inferred from homology"/>
<evidence type="ECO:0000313" key="10">
    <source>
        <dbReference type="EMBL" id="CAE6787748.1"/>
    </source>
</evidence>
<feature type="domain" description="ABC transmembrane type-1" evidence="9">
    <location>
        <begin position="20"/>
        <end position="216"/>
    </location>
</feature>
<name>A0ABM8S4A4_9BURK</name>
<dbReference type="InterPro" id="IPR043429">
    <property type="entry name" value="ArtM/GltK/GlnP/TcyL/YhdX-like"/>
</dbReference>
<keyword evidence="7 8" id="KW-0472">Membrane</keyword>
<dbReference type="PANTHER" id="PTHR30614">
    <property type="entry name" value="MEMBRANE COMPONENT OF AMINO ACID ABC TRANSPORTER"/>
    <property type="match status" value="1"/>
</dbReference>
<evidence type="ECO:0000256" key="8">
    <source>
        <dbReference type="RuleBase" id="RU363032"/>
    </source>
</evidence>
<keyword evidence="6 8" id="KW-1133">Transmembrane helix</keyword>
<dbReference type="PROSITE" id="PS50928">
    <property type="entry name" value="ABC_TM1"/>
    <property type="match status" value="1"/>
</dbReference>
<dbReference type="PANTHER" id="PTHR30614:SF1">
    <property type="entry name" value="GLUTAMATE_ASPARTATE IMPORT PERMEASE PROTEIN GLTK"/>
    <property type="match status" value="1"/>
</dbReference>
<dbReference type="InterPro" id="IPR000515">
    <property type="entry name" value="MetI-like"/>
</dbReference>
<organism evidence="10 11">
    <name type="scientific">Paraburkholderia nemoris</name>
    <dbReference type="NCBI Taxonomy" id="2793076"/>
    <lineage>
        <taxon>Bacteria</taxon>
        <taxon>Pseudomonadati</taxon>
        <taxon>Pseudomonadota</taxon>
        <taxon>Betaproteobacteria</taxon>
        <taxon>Burkholderiales</taxon>
        <taxon>Burkholderiaceae</taxon>
        <taxon>Paraburkholderia</taxon>
    </lineage>
</organism>
<comment type="similarity">
    <text evidence="2">Belongs to the binding-protein-dependent transport system permease family. HisMQ subfamily.</text>
</comment>
<dbReference type="InterPro" id="IPR035906">
    <property type="entry name" value="MetI-like_sf"/>
</dbReference>
<dbReference type="CDD" id="cd06261">
    <property type="entry name" value="TM_PBP2"/>
    <property type="match status" value="1"/>
</dbReference>
<reference evidence="10 11" key="1">
    <citation type="submission" date="2021-02" db="EMBL/GenBank/DDBJ databases">
        <authorList>
            <person name="Vanwijnsberghe S."/>
        </authorList>
    </citation>
    <scope>NUCLEOTIDE SEQUENCE [LARGE SCALE GENOMIC DNA]</scope>
    <source>
        <strain evidence="10 11">R-69776</strain>
    </source>
</reference>
<dbReference type="NCBIfam" id="NF011687">
    <property type="entry name" value="PRK15107.1"/>
    <property type="match status" value="1"/>
</dbReference>
<protein>
    <submittedName>
        <fullName evidence="10">Glutamate/aspartate import permease protein GltK</fullName>
    </submittedName>
</protein>
<keyword evidence="5 8" id="KW-0812">Transmembrane</keyword>
<keyword evidence="3 8" id="KW-0813">Transport</keyword>
<feature type="transmembrane region" description="Helical" evidence="8">
    <location>
        <begin position="158"/>
        <end position="177"/>
    </location>
</feature>
<evidence type="ECO:0000256" key="2">
    <source>
        <dbReference type="ARBA" id="ARBA00010072"/>
    </source>
</evidence>
<dbReference type="SUPFAM" id="SSF161098">
    <property type="entry name" value="MetI-like"/>
    <property type="match status" value="1"/>
</dbReference>
<accession>A0ABM8S4A4</accession>
<dbReference type="Proteomes" id="UP000673821">
    <property type="component" value="Unassembled WGS sequence"/>
</dbReference>
<evidence type="ECO:0000256" key="4">
    <source>
        <dbReference type="ARBA" id="ARBA00022475"/>
    </source>
</evidence>
<keyword evidence="11" id="KW-1185">Reference proteome</keyword>
<dbReference type="Gene3D" id="1.10.3720.10">
    <property type="entry name" value="MetI-like"/>
    <property type="match status" value="1"/>
</dbReference>
<gene>
    <name evidence="10" type="primary">gltK_2</name>
    <name evidence="10" type="ORF">R69776_04610</name>
</gene>
<evidence type="ECO:0000256" key="1">
    <source>
        <dbReference type="ARBA" id="ARBA00004429"/>
    </source>
</evidence>
<dbReference type="NCBIfam" id="TIGR01726">
    <property type="entry name" value="HEQRo_perm_3TM"/>
    <property type="match status" value="1"/>
</dbReference>
<feature type="transmembrane region" description="Helical" evidence="8">
    <location>
        <begin position="197"/>
        <end position="219"/>
    </location>
</feature>